<dbReference type="PROSITE" id="PS51257">
    <property type="entry name" value="PROKAR_LIPOPROTEIN"/>
    <property type="match status" value="1"/>
</dbReference>
<reference evidence="1 3" key="2">
    <citation type="journal article" date="2012" name="J. Bacteriol.">
        <title>Complete genome sequence of the metabolically versatile halophilic archaeon Haloferax mediterranei, a poly(3-hydroxybutyrate-co-3-hydroxyvalerate) producer.</title>
        <authorList>
            <person name="Han J."/>
            <person name="Zhang F."/>
            <person name="Hou J."/>
            <person name="Liu X."/>
            <person name="Li M."/>
            <person name="Liu H."/>
            <person name="Cai L."/>
            <person name="Zhang B."/>
            <person name="Chen Y."/>
            <person name="Zhou J."/>
            <person name="Hu S."/>
            <person name="Xiang H."/>
        </authorList>
    </citation>
    <scope>NUCLEOTIDE SEQUENCE [LARGE SCALE GENOMIC DNA]</scope>
    <source>
        <strain evidence="3">ATCC 33500 / DSM 1411 / JCM 8866 / NBRC 14739 / NCIMB 2177 / R-4</strain>
        <strain evidence="1">CGMCC 1.2087</strain>
        <plasmid evidence="3">pHM300</plasmid>
    </source>
</reference>
<proteinExistence type="predicted"/>
<reference evidence="1" key="3">
    <citation type="submission" date="2014-05" db="EMBL/GenBank/DDBJ databases">
        <authorList>
            <person name="Wang L."/>
            <person name="Yang H."/>
            <person name="Xiang H."/>
        </authorList>
    </citation>
    <scope>NUCLEOTIDE SEQUENCE</scope>
    <source>
        <strain evidence="1">CGMCC 1.2087</strain>
        <plasmid evidence="1">pHM300</plasmid>
    </source>
</reference>
<reference evidence="2 4" key="4">
    <citation type="submission" date="2019-04" db="EMBL/GenBank/DDBJ databases">
        <title>Methylomes of two halophilic Archaea, Haloarcula marismortui and Haloferax mediterranei.</title>
        <authorList>
            <person name="DasSarma S."/>
            <person name="DasSarma P."/>
            <person name="DasSarma S."/>
            <person name="Fomenkov A."/>
            <person name="Vincze T."/>
            <person name="Anton B.P."/>
            <person name="Roberts R.J."/>
        </authorList>
    </citation>
    <scope>NUCLEOTIDE SEQUENCE [LARGE SCALE GENOMIC DNA]</scope>
    <source>
        <strain evidence="2">ATCC 33500</strain>
        <strain evidence="4">ATCC 33500 / DSM 1411 / JCM 8866 / NBRC 14739 / NCIMB 2177 / R-4</strain>
        <plasmid evidence="2 4">pHME322</plasmid>
    </source>
</reference>
<evidence type="ECO:0000313" key="3">
    <source>
        <dbReference type="Proteomes" id="UP000006469"/>
    </source>
</evidence>
<evidence type="ECO:0000313" key="1">
    <source>
        <dbReference type="EMBL" id="AFK21097.1"/>
    </source>
</evidence>
<sequence length="135" mass="14517">MHRRTLIVSGLTAIATIVTGCLAAPTDSQGPTFTIDTAESHMLSSQELIAVVGLKKDGTGEGAPTIRWELNGGEYTQATEQQFVIPEDMSETTVSVFLNSPTEVVPEKIERSRVKLLRSGASDSAWVEAPLQTDE</sequence>
<dbReference type="HOGENOM" id="CLU_1880999_0_0_2"/>
<geneLocation type="plasmid" evidence="1 3">
    <name>pHM300</name>
</geneLocation>
<gene>
    <name evidence="1" type="ordered locus">HFX_5265</name>
    <name evidence="2" type="ORF">E6P09_18185</name>
</gene>
<geneLocation type="plasmid" evidence="2 4">
    <name>pHME322</name>
</geneLocation>
<dbReference type="Proteomes" id="UP000299011">
    <property type="component" value="Plasmid pHME322"/>
</dbReference>
<dbReference type="AlphaFoldDB" id="I3RA37"/>
<dbReference type="RefSeq" id="WP_014732704.1">
    <property type="nucleotide sequence ID" value="NC_017943.1"/>
</dbReference>
<reference evidence="1" key="1">
    <citation type="journal article" date="2012" name="Appl. Environ. Microbiol.">
        <title>Identification of the haloarchaeal phasin (PhaP) that functions in polyhydroxyalkanoate accumulation and granule formation in Haloferax mediterranei.</title>
        <authorList>
            <person name="Cai S."/>
            <person name="Cai L."/>
            <person name="Liu H."/>
            <person name="Liu X."/>
            <person name="Han J."/>
            <person name="Zhou J."/>
            <person name="Xiang H."/>
        </authorList>
    </citation>
    <scope>NUCLEOTIDE SEQUENCE</scope>
    <source>
        <strain evidence="1">CGMCC 1.2087</strain>
    </source>
</reference>
<dbReference type="GeneID" id="40158388"/>
<evidence type="ECO:0000313" key="4">
    <source>
        <dbReference type="Proteomes" id="UP000299011"/>
    </source>
</evidence>
<dbReference type="EMBL" id="CP039141">
    <property type="protein sequence ID" value="QCQ77245.1"/>
    <property type="molecule type" value="Genomic_DNA"/>
</dbReference>
<name>I3RA37_HALMT</name>
<evidence type="ECO:0000313" key="2">
    <source>
        <dbReference type="EMBL" id="QCQ77245.1"/>
    </source>
</evidence>
<dbReference type="Proteomes" id="UP000006469">
    <property type="component" value="Plasmid pHM300"/>
</dbReference>
<dbReference type="OrthoDB" id="176508at2157"/>
<dbReference type="EMBL" id="CP001870">
    <property type="protein sequence ID" value="AFK21097.1"/>
    <property type="molecule type" value="Genomic_DNA"/>
</dbReference>
<accession>I3RA37</accession>
<organism evidence="1 3">
    <name type="scientific">Haloferax mediterranei (strain ATCC 33500 / DSM 1411 / JCM 8866 / NBRC 14739 / NCIMB 2177 / R-4)</name>
    <name type="common">Halobacterium mediterranei</name>
    <dbReference type="NCBI Taxonomy" id="523841"/>
    <lineage>
        <taxon>Archaea</taxon>
        <taxon>Methanobacteriati</taxon>
        <taxon>Methanobacteriota</taxon>
        <taxon>Stenosarchaea group</taxon>
        <taxon>Halobacteria</taxon>
        <taxon>Halobacteriales</taxon>
        <taxon>Haloferacaceae</taxon>
        <taxon>Haloferax</taxon>
    </lineage>
</organism>
<dbReference type="KEGG" id="hme:HFX_5265"/>
<keyword evidence="1" id="KW-0614">Plasmid</keyword>
<evidence type="ECO:0008006" key="5">
    <source>
        <dbReference type="Google" id="ProtNLM"/>
    </source>
</evidence>
<protein>
    <recommendedName>
        <fullName evidence="5">Lipoprotein</fullName>
    </recommendedName>
</protein>